<keyword evidence="1" id="KW-0813">Transport</keyword>
<evidence type="ECO:0000256" key="3">
    <source>
        <dbReference type="ARBA" id="ARBA00022840"/>
    </source>
</evidence>
<dbReference type="InterPro" id="IPR050166">
    <property type="entry name" value="ABC_transporter_ATP-bind"/>
</dbReference>
<evidence type="ECO:0000313" key="5">
    <source>
        <dbReference type="EMBL" id="MBI3129576.1"/>
    </source>
</evidence>
<sequence length="262" mass="29024">MREKLIVEGLSHHYPDEYTGMDVHALDNVSFKVHEGEFAAVVGPSGCGKSTLLNILAGLLPHKVGSVRVDGTEVKGPGPDRGVVFQEHAILPWRTVSRNIGHGLEIQGVPAAERNRRVQEFVDMVGLTGFEGRYPHELSGGMKQRVALARTLCANPVVMLMDEPFAAVDAQTRITLQEELNRIAIATRKTILFITHNVDEAAFLGDRCFIFTRRPGRLKATVKINLPREARQWKNAAADPTFNRARDEILAMVREEVRDGDG</sequence>
<dbReference type="GO" id="GO:0005524">
    <property type="term" value="F:ATP binding"/>
    <property type="evidence" value="ECO:0007669"/>
    <property type="project" value="UniProtKB-KW"/>
</dbReference>
<accession>A0A932I5E3</accession>
<reference evidence="5" key="1">
    <citation type="submission" date="2020-07" db="EMBL/GenBank/DDBJ databases">
        <title>Huge and variable diversity of episymbiotic CPR bacteria and DPANN archaea in groundwater ecosystems.</title>
        <authorList>
            <person name="He C.Y."/>
            <person name="Keren R."/>
            <person name="Whittaker M."/>
            <person name="Farag I.F."/>
            <person name="Doudna J."/>
            <person name="Cate J.H.D."/>
            <person name="Banfield J.F."/>
        </authorList>
    </citation>
    <scope>NUCLEOTIDE SEQUENCE</scope>
    <source>
        <strain evidence="5">NC_groundwater_763_Ag_S-0.2um_68_21</strain>
    </source>
</reference>
<gene>
    <name evidence="5" type="ORF">HYZ11_18360</name>
</gene>
<dbReference type="InterPro" id="IPR003593">
    <property type="entry name" value="AAA+_ATPase"/>
</dbReference>
<dbReference type="PANTHER" id="PTHR42788:SF13">
    <property type="entry name" value="ALIPHATIC SULFONATES IMPORT ATP-BINDING PROTEIN SSUB"/>
    <property type="match status" value="1"/>
</dbReference>
<dbReference type="PANTHER" id="PTHR42788">
    <property type="entry name" value="TAURINE IMPORT ATP-BINDING PROTEIN-RELATED"/>
    <property type="match status" value="1"/>
</dbReference>
<evidence type="ECO:0000256" key="1">
    <source>
        <dbReference type="ARBA" id="ARBA00022448"/>
    </source>
</evidence>
<keyword evidence="3 5" id="KW-0067">ATP-binding</keyword>
<dbReference type="InterPro" id="IPR003439">
    <property type="entry name" value="ABC_transporter-like_ATP-bd"/>
</dbReference>
<dbReference type="PROSITE" id="PS50893">
    <property type="entry name" value="ABC_TRANSPORTER_2"/>
    <property type="match status" value="1"/>
</dbReference>
<dbReference type="SUPFAM" id="SSF52540">
    <property type="entry name" value="P-loop containing nucleoside triphosphate hydrolases"/>
    <property type="match status" value="1"/>
</dbReference>
<feature type="domain" description="ABC transporter" evidence="4">
    <location>
        <begin position="5"/>
        <end position="238"/>
    </location>
</feature>
<dbReference type="EMBL" id="JACPUR010000041">
    <property type="protein sequence ID" value="MBI3129576.1"/>
    <property type="molecule type" value="Genomic_DNA"/>
</dbReference>
<protein>
    <submittedName>
        <fullName evidence="5">ABC transporter ATP-binding protein</fullName>
    </submittedName>
</protein>
<evidence type="ECO:0000313" key="6">
    <source>
        <dbReference type="Proteomes" id="UP000782312"/>
    </source>
</evidence>
<dbReference type="GO" id="GO:0016887">
    <property type="term" value="F:ATP hydrolysis activity"/>
    <property type="evidence" value="ECO:0007669"/>
    <property type="project" value="InterPro"/>
</dbReference>
<dbReference type="InterPro" id="IPR017871">
    <property type="entry name" value="ABC_transporter-like_CS"/>
</dbReference>
<dbReference type="CDD" id="cd03293">
    <property type="entry name" value="ABC_NrtD_SsuB_transporters"/>
    <property type="match status" value="1"/>
</dbReference>
<organism evidence="5 6">
    <name type="scientific">Tectimicrobiota bacterium</name>
    <dbReference type="NCBI Taxonomy" id="2528274"/>
    <lineage>
        <taxon>Bacteria</taxon>
        <taxon>Pseudomonadati</taxon>
        <taxon>Nitrospinota/Tectimicrobiota group</taxon>
        <taxon>Candidatus Tectimicrobiota</taxon>
    </lineage>
</organism>
<name>A0A932I5E3_UNCTE</name>
<proteinExistence type="predicted"/>
<keyword evidence="2" id="KW-0547">Nucleotide-binding</keyword>
<dbReference type="SMART" id="SM00382">
    <property type="entry name" value="AAA"/>
    <property type="match status" value="1"/>
</dbReference>
<dbReference type="AlphaFoldDB" id="A0A932I5E3"/>
<dbReference type="Gene3D" id="3.40.50.300">
    <property type="entry name" value="P-loop containing nucleotide triphosphate hydrolases"/>
    <property type="match status" value="1"/>
</dbReference>
<evidence type="ECO:0000259" key="4">
    <source>
        <dbReference type="PROSITE" id="PS50893"/>
    </source>
</evidence>
<dbReference type="Pfam" id="PF00005">
    <property type="entry name" value="ABC_tran"/>
    <property type="match status" value="1"/>
</dbReference>
<dbReference type="PROSITE" id="PS00211">
    <property type="entry name" value="ABC_TRANSPORTER_1"/>
    <property type="match status" value="1"/>
</dbReference>
<dbReference type="Proteomes" id="UP000782312">
    <property type="component" value="Unassembled WGS sequence"/>
</dbReference>
<comment type="caution">
    <text evidence="5">The sequence shown here is derived from an EMBL/GenBank/DDBJ whole genome shotgun (WGS) entry which is preliminary data.</text>
</comment>
<dbReference type="InterPro" id="IPR027417">
    <property type="entry name" value="P-loop_NTPase"/>
</dbReference>
<evidence type="ECO:0000256" key="2">
    <source>
        <dbReference type="ARBA" id="ARBA00022741"/>
    </source>
</evidence>